<comment type="caution">
    <text evidence="2">The sequence shown here is derived from an EMBL/GenBank/DDBJ whole genome shotgun (WGS) entry which is preliminary data.</text>
</comment>
<accession>A0A9W8MJ53</accession>
<sequence>MTIAVYTKTKVDSNYLITYVRIYFILSEEVKIRLGSFIVHNLVNDILNAAESAIQCPPSSEELAAAIALLDQKYSAQPSEVLQHLWSLSNAEPLNFIRSAPSTVAILLHQQSPVDLRLAKRKQVTSDPDQPQGGDPNPDQSSGPSTL</sequence>
<keyword evidence="3" id="KW-1185">Reference proteome</keyword>
<feature type="non-terminal residue" evidence="2">
    <location>
        <position position="147"/>
    </location>
</feature>
<organism evidence="2 3">
    <name type="scientific">Candolleomyces eurysporus</name>
    <dbReference type="NCBI Taxonomy" id="2828524"/>
    <lineage>
        <taxon>Eukaryota</taxon>
        <taxon>Fungi</taxon>
        <taxon>Dikarya</taxon>
        <taxon>Basidiomycota</taxon>
        <taxon>Agaricomycotina</taxon>
        <taxon>Agaricomycetes</taxon>
        <taxon>Agaricomycetidae</taxon>
        <taxon>Agaricales</taxon>
        <taxon>Agaricineae</taxon>
        <taxon>Psathyrellaceae</taxon>
        <taxon>Candolleomyces</taxon>
    </lineage>
</organism>
<evidence type="ECO:0000256" key="1">
    <source>
        <dbReference type="SAM" id="MobiDB-lite"/>
    </source>
</evidence>
<protein>
    <submittedName>
        <fullName evidence="2">Uncharacterized protein</fullName>
    </submittedName>
</protein>
<dbReference type="AlphaFoldDB" id="A0A9W8MJ53"/>
<name>A0A9W8MJ53_9AGAR</name>
<evidence type="ECO:0000313" key="2">
    <source>
        <dbReference type="EMBL" id="KAJ2932601.1"/>
    </source>
</evidence>
<feature type="region of interest" description="Disordered" evidence="1">
    <location>
        <begin position="120"/>
        <end position="147"/>
    </location>
</feature>
<dbReference type="Proteomes" id="UP001140091">
    <property type="component" value="Unassembled WGS sequence"/>
</dbReference>
<dbReference type="EMBL" id="JANBPK010000768">
    <property type="protein sequence ID" value="KAJ2932601.1"/>
    <property type="molecule type" value="Genomic_DNA"/>
</dbReference>
<evidence type="ECO:0000313" key="3">
    <source>
        <dbReference type="Proteomes" id="UP001140091"/>
    </source>
</evidence>
<proteinExistence type="predicted"/>
<gene>
    <name evidence="2" type="ORF">H1R20_g4483</name>
</gene>
<feature type="compositionally biased region" description="Low complexity" evidence="1">
    <location>
        <begin position="127"/>
        <end position="140"/>
    </location>
</feature>
<reference evidence="2" key="1">
    <citation type="submission" date="2022-06" db="EMBL/GenBank/DDBJ databases">
        <title>Genome Sequence of Candolleomyces eurysporus.</title>
        <authorList>
            <person name="Buettner E."/>
        </authorList>
    </citation>
    <scope>NUCLEOTIDE SEQUENCE</scope>
    <source>
        <strain evidence="2">VTCC 930004</strain>
    </source>
</reference>